<evidence type="ECO:0000256" key="1">
    <source>
        <dbReference type="PROSITE-ProRule" id="PRU00285"/>
    </source>
</evidence>
<gene>
    <name evidence="4" type="ORF">G3M58_09680</name>
</gene>
<dbReference type="Pfam" id="PF00011">
    <property type="entry name" value="HSP20"/>
    <property type="match status" value="1"/>
</dbReference>
<dbReference type="PANTHER" id="PTHR11527">
    <property type="entry name" value="HEAT-SHOCK PROTEIN 20 FAMILY MEMBER"/>
    <property type="match status" value="1"/>
</dbReference>
<dbReference type="SUPFAM" id="SSF49764">
    <property type="entry name" value="HSP20-like chaperones"/>
    <property type="match status" value="1"/>
</dbReference>
<evidence type="ECO:0000259" key="3">
    <source>
        <dbReference type="PROSITE" id="PS01031"/>
    </source>
</evidence>
<dbReference type="PROSITE" id="PS01031">
    <property type="entry name" value="SHSP"/>
    <property type="match status" value="1"/>
</dbReference>
<accession>A0A6G3WMK7</accession>
<dbReference type="AlphaFoldDB" id="A0A6G3WMK7"/>
<proteinExistence type="inferred from homology"/>
<comment type="similarity">
    <text evidence="1 2">Belongs to the small heat shock protein (HSP20) family.</text>
</comment>
<comment type="caution">
    <text evidence="4">The sequence shown here is derived from an EMBL/GenBank/DDBJ whole genome shotgun (WGS) entry which is preliminary data.</text>
</comment>
<evidence type="ECO:0000313" key="4">
    <source>
        <dbReference type="EMBL" id="NEE06711.1"/>
    </source>
</evidence>
<dbReference type="EMBL" id="JAAGMN010001109">
    <property type="protein sequence ID" value="NEE06711.1"/>
    <property type="molecule type" value="Genomic_DNA"/>
</dbReference>
<dbReference type="InterPro" id="IPR031107">
    <property type="entry name" value="Small_HSP"/>
</dbReference>
<feature type="domain" description="SHSP" evidence="3">
    <location>
        <begin position="48"/>
        <end position="159"/>
    </location>
</feature>
<dbReference type="CDD" id="cd06464">
    <property type="entry name" value="ACD_sHsps-like"/>
    <property type="match status" value="1"/>
</dbReference>
<organism evidence="4">
    <name type="scientific">Streptomyces sp. SID7499</name>
    <dbReference type="NCBI Taxonomy" id="2706086"/>
    <lineage>
        <taxon>Bacteria</taxon>
        <taxon>Bacillati</taxon>
        <taxon>Actinomycetota</taxon>
        <taxon>Actinomycetes</taxon>
        <taxon>Kitasatosporales</taxon>
        <taxon>Streptomycetaceae</taxon>
        <taxon>Streptomyces</taxon>
    </lineage>
</organism>
<evidence type="ECO:0000256" key="2">
    <source>
        <dbReference type="RuleBase" id="RU003616"/>
    </source>
</evidence>
<name>A0A6G3WMK7_9ACTN</name>
<dbReference type="InterPro" id="IPR002068">
    <property type="entry name" value="A-crystallin/Hsp20_dom"/>
</dbReference>
<reference evidence="4" key="1">
    <citation type="submission" date="2020-01" db="EMBL/GenBank/DDBJ databases">
        <title>Insect and environment-associated Actinomycetes.</title>
        <authorList>
            <person name="Currrie C."/>
            <person name="Chevrette M."/>
            <person name="Carlson C."/>
            <person name="Stubbendieck R."/>
            <person name="Wendt-Pienkowski E."/>
        </authorList>
    </citation>
    <scope>NUCLEOTIDE SEQUENCE</scope>
    <source>
        <strain evidence="4">SID7499</strain>
    </source>
</reference>
<protein>
    <submittedName>
        <fullName evidence="4">Hsp20/alpha crystallin family protein</fullName>
    </submittedName>
</protein>
<dbReference type="InterPro" id="IPR008978">
    <property type="entry name" value="HSP20-like_chaperone"/>
</dbReference>
<sequence>MGMTTPVRHQRGAAMQARPVGWARNPLTEFDQLLSEMSGLIESTVGAAAPAVAWTPLADVTESDDSFRIEIELPGVKSKDIDIEANGQELVVTGEIKEKERKGVLRRSTRRTGSFEYRLRLPGEIDTEKINAQMSDGVLSITVPKAEVAKPRHVEISETSESTGSSG</sequence>
<dbReference type="Gene3D" id="2.60.40.790">
    <property type="match status" value="1"/>
</dbReference>